<evidence type="ECO:0000256" key="2">
    <source>
        <dbReference type="ARBA" id="ARBA00005273"/>
    </source>
</evidence>
<dbReference type="GO" id="GO:0008270">
    <property type="term" value="F:zinc ion binding"/>
    <property type="evidence" value="ECO:0007669"/>
    <property type="project" value="UniProtKB-KW"/>
</dbReference>
<dbReference type="InterPro" id="IPR036465">
    <property type="entry name" value="vWFA_dom_sf"/>
</dbReference>
<dbReference type="AlphaFoldDB" id="A0A835ZC01"/>
<evidence type="ECO:0000256" key="11">
    <source>
        <dbReference type="RuleBase" id="RU368090"/>
    </source>
</evidence>
<dbReference type="PANTHER" id="PTHR12831">
    <property type="entry name" value="TRANSCRIPTION INITIATION FACTOR IIH TFIIH , POLYPEPTIDE 3-RELATED"/>
    <property type="match status" value="1"/>
</dbReference>
<protein>
    <submittedName>
        <fullName evidence="12">Putative general transcription factor IIH subunit</fullName>
    </submittedName>
</protein>
<comment type="similarity">
    <text evidence="2 11">Belongs to the TFB4 family.</text>
</comment>
<keyword evidence="13" id="KW-1185">Reference proteome</keyword>
<evidence type="ECO:0000313" key="12">
    <source>
        <dbReference type="EMBL" id="KAG5188585.1"/>
    </source>
</evidence>
<evidence type="ECO:0000256" key="7">
    <source>
        <dbReference type="ARBA" id="ARBA00023015"/>
    </source>
</evidence>
<keyword evidence="5 11" id="KW-0863">Zinc-finger</keyword>
<evidence type="ECO:0000256" key="9">
    <source>
        <dbReference type="ARBA" id="ARBA00023204"/>
    </source>
</evidence>
<dbReference type="InterPro" id="IPR004600">
    <property type="entry name" value="TFIIH_Tfb4/GTF2H3"/>
</dbReference>
<dbReference type="EMBL" id="JAFCMP010000068">
    <property type="protein sequence ID" value="KAG5188585.1"/>
    <property type="molecule type" value="Genomic_DNA"/>
</dbReference>
<keyword evidence="7 11" id="KW-0805">Transcription regulation</keyword>
<dbReference type="OrthoDB" id="17307at2759"/>
<comment type="subcellular location">
    <subcellularLocation>
        <location evidence="1 11">Nucleus</location>
    </subcellularLocation>
</comment>
<dbReference type="PANTHER" id="PTHR12831:SF0">
    <property type="entry name" value="GENERAL TRANSCRIPTION FACTOR IIH SUBUNIT 3"/>
    <property type="match status" value="1"/>
</dbReference>
<evidence type="ECO:0000256" key="10">
    <source>
        <dbReference type="ARBA" id="ARBA00023242"/>
    </source>
</evidence>
<dbReference type="GO" id="GO:0000439">
    <property type="term" value="C:transcription factor TFIIH core complex"/>
    <property type="evidence" value="ECO:0007669"/>
    <property type="project" value="UniProtKB-UniRule"/>
</dbReference>
<evidence type="ECO:0000256" key="6">
    <source>
        <dbReference type="ARBA" id="ARBA00022833"/>
    </source>
</evidence>
<dbReference type="GO" id="GO:0006355">
    <property type="term" value="P:regulation of DNA-templated transcription"/>
    <property type="evidence" value="ECO:0007669"/>
    <property type="project" value="InterPro"/>
</dbReference>
<evidence type="ECO:0000256" key="5">
    <source>
        <dbReference type="ARBA" id="ARBA00022771"/>
    </source>
</evidence>
<dbReference type="GO" id="GO:0005675">
    <property type="term" value="C:transcription factor TFIIH holo complex"/>
    <property type="evidence" value="ECO:0007669"/>
    <property type="project" value="UniProtKB-UniRule"/>
</dbReference>
<dbReference type="Pfam" id="PF03850">
    <property type="entry name" value="Tfb4"/>
    <property type="match status" value="1"/>
</dbReference>
<evidence type="ECO:0000256" key="4">
    <source>
        <dbReference type="ARBA" id="ARBA00022763"/>
    </source>
</evidence>
<keyword evidence="8 11" id="KW-0804">Transcription</keyword>
<keyword evidence="6 11" id="KW-0862">Zinc</keyword>
<keyword evidence="4 11" id="KW-0227">DNA damage</keyword>
<evidence type="ECO:0000313" key="13">
    <source>
        <dbReference type="Proteomes" id="UP000664859"/>
    </source>
</evidence>
<dbReference type="GO" id="GO:0006289">
    <property type="term" value="P:nucleotide-excision repair"/>
    <property type="evidence" value="ECO:0007669"/>
    <property type="project" value="UniProtKB-UniRule"/>
</dbReference>
<evidence type="ECO:0000256" key="8">
    <source>
        <dbReference type="ARBA" id="ARBA00023163"/>
    </source>
</evidence>
<organism evidence="12 13">
    <name type="scientific">Tribonema minus</name>
    <dbReference type="NCBI Taxonomy" id="303371"/>
    <lineage>
        <taxon>Eukaryota</taxon>
        <taxon>Sar</taxon>
        <taxon>Stramenopiles</taxon>
        <taxon>Ochrophyta</taxon>
        <taxon>PX clade</taxon>
        <taxon>Xanthophyceae</taxon>
        <taxon>Tribonematales</taxon>
        <taxon>Tribonemataceae</taxon>
        <taxon>Tribonema</taxon>
    </lineage>
</organism>
<proteinExistence type="inferred from homology"/>
<keyword evidence="9 11" id="KW-0234">DNA repair</keyword>
<accession>A0A835ZC01</accession>
<comment type="caution">
    <text evidence="12">The sequence shown here is derived from an EMBL/GenBank/DDBJ whole genome shotgun (WGS) entry which is preliminary data.</text>
</comment>
<dbReference type="Gene3D" id="3.40.50.410">
    <property type="entry name" value="von Willebrand factor, type A domain"/>
    <property type="match status" value="1"/>
</dbReference>
<name>A0A835ZC01_9STRA</name>
<keyword evidence="10 11" id="KW-0539">Nucleus</keyword>
<gene>
    <name evidence="12" type="ORF">JKP88DRAFT_304591</name>
</gene>
<sequence>MDEDPSLLVVVFDASQGAWAAKDALAAQGSTVGTFQGTLEAMMVFLQSYLLMHRRNDIAVVACGEAGSRMVFPTPAIEKDNVSLATGGVSSKRVQSCIVDGLRELMSASACGTASVQPAVSSKAPIAKALSQALCFTHRKITENPSVQTRLLVVQAGPDAPESYNAVMNCIFSAQKAQIPVDCLCVGPDSVFMQQAADVTGGVYCHVQEPNVLQQLLTLILPSQACRKYLRTKGQETVDFRAACFCHRRLIEIAYVCSVCLSVFCEFSPICATCGTRAVPKLLTT</sequence>
<evidence type="ECO:0000256" key="3">
    <source>
        <dbReference type="ARBA" id="ARBA00022723"/>
    </source>
</evidence>
<keyword evidence="3 11" id="KW-0479">Metal-binding</keyword>
<evidence type="ECO:0000256" key="1">
    <source>
        <dbReference type="ARBA" id="ARBA00004123"/>
    </source>
</evidence>
<reference evidence="12" key="1">
    <citation type="submission" date="2021-02" db="EMBL/GenBank/DDBJ databases">
        <title>First Annotated Genome of the Yellow-green Alga Tribonema minus.</title>
        <authorList>
            <person name="Mahan K.M."/>
        </authorList>
    </citation>
    <scope>NUCLEOTIDE SEQUENCE</scope>
    <source>
        <strain evidence="12">UTEX B ZZ1240</strain>
    </source>
</reference>
<dbReference type="Proteomes" id="UP000664859">
    <property type="component" value="Unassembled WGS sequence"/>
</dbReference>